<dbReference type="eggNOG" id="COG1245">
    <property type="taxonomic scope" value="Bacteria"/>
</dbReference>
<evidence type="ECO:0000256" key="5">
    <source>
        <dbReference type="ARBA" id="ARBA00022982"/>
    </source>
</evidence>
<reference evidence="10" key="1">
    <citation type="submission" date="2007-11" db="EMBL/GenBank/DDBJ databases">
        <title>Complete genome sequence of Clostridium phytofermentans ISDg.</title>
        <authorList>
            <person name="Leschine S.B."/>
            <person name="Warnick T.A."/>
            <person name="Blanchard J.L."/>
            <person name="Schnell D.J."/>
            <person name="Petit E.L."/>
            <person name="LaTouf W.G."/>
            <person name="Copeland A."/>
            <person name="Lucas S."/>
            <person name="Lapidus A."/>
            <person name="Barry K."/>
            <person name="Glavina del Rio T."/>
            <person name="Dalin E."/>
            <person name="Tice H."/>
            <person name="Pitluck S."/>
            <person name="Kiss H."/>
            <person name="Brettin T."/>
            <person name="Bruce D."/>
            <person name="Detter J.C."/>
            <person name="Han C."/>
            <person name="Kuske C."/>
            <person name="Schmutz J."/>
            <person name="Larimer F."/>
            <person name="Land M."/>
            <person name="Hauser L."/>
            <person name="Kyrpides N."/>
            <person name="Kim E.A."/>
            <person name="Richardson P."/>
        </authorList>
    </citation>
    <scope>NUCLEOTIDE SEQUENCE [LARGE SCALE GENOMIC DNA]</scope>
    <source>
        <strain evidence="10">ATCC 700394 / DSM 18823 / ISDg</strain>
    </source>
</reference>
<evidence type="ECO:0000256" key="6">
    <source>
        <dbReference type="ARBA" id="ARBA00023004"/>
    </source>
</evidence>
<evidence type="ECO:0000256" key="3">
    <source>
        <dbReference type="ARBA" id="ARBA00022723"/>
    </source>
</evidence>
<dbReference type="PANTHER" id="PTHR43687:SF6">
    <property type="entry name" value="L-ASPARTATE SEMIALDEHYDE SULFURTRANSFERASE IRON-SULFUR SUBUNIT"/>
    <property type="match status" value="1"/>
</dbReference>
<dbReference type="EMBL" id="CP000885">
    <property type="protein sequence ID" value="ABX40790.1"/>
    <property type="molecule type" value="Genomic_DNA"/>
</dbReference>
<dbReference type="InterPro" id="IPR017900">
    <property type="entry name" value="4Fe4S_Fe_S_CS"/>
</dbReference>
<dbReference type="STRING" id="357809.Cphy_0403"/>
<dbReference type="InterPro" id="IPR050572">
    <property type="entry name" value="Fe-S_Ferredoxin"/>
</dbReference>
<keyword evidence="4" id="KW-0677">Repeat</keyword>
<evidence type="ECO:0000256" key="7">
    <source>
        <dbReference type="ARBA" id="ARBA00023014"/>
    </source>
</evidence>
<evidence type="ECO:0000256" key="4">
    <source>
        <dbReference type="ARBA" id="ARBA00022737"/>
    </source>
</evidence>
<dbReference type="RefSeq" id="WP_012198433.1">
    <property type="nucleotide sequence ID" value="NC_010001.1"/>
</dbReference>
<dbReference type="InterPro" id="IPR017896">
    <property type="entry name" value="4Fe4S_Fe-S-bd"/>
</dbReference>
<keyword evidence="6" id="KW-0408">Iron</keyword>
<keyword evidence="7" id="KW-0411">Iron-sulfur</keyword>
<dbReference type="OrthoDB" id="9804603at2"/>
<dbReference type="GO" id="GO:0046872">
    <property type="term" value="F:metal ion binding"/>
    <property type="evidence" value="ECO:0007669"/>
    <property type="project" value="UniProtKB-KW"/>
</dbReference>
<evidence type="ECO:0000256" key="2">
    <source>
        <dbReference type="ARBA" id="ARBA00022485"/>
    </source>
</evidence>
<sequence length="70" mass="7560">MLPKVKRKAEVVKNHCVACGVCANVCPKDASTIYRGIYAVVNEELCVGCSKCSKACPAGTIRMIEREVSQ</sequence>
<evidence type="ECO:0000256" key="1">
    <source>
        <dbReference type="ARBA" id="ARBA00022448"/>
    </source>
</evidence>
<evidence type="ECO:0000313" key="9">
    <source>
        <dbReference type="EMBL" id="ABX40790.1"/>
    </source>
</evidence>
<dbReference type="PROSITE" id="PS51379">
    <property type="entry name" value="4FE4S_FER_2"/>
    <property type="match status" value="2"/>
</dbReference>
<dbReference type="PANTHER" id="PTHR43687">
    <property type="entry name" value="ADENYLYLSULFATE REDUCTASE, BETA SUBUNIT"/>
    <property type="match status" value="1"/>
</dbReference>
<dbReference type="Proteomes" id="UP000000370">
    <property type="component" value="Chromosome"/>
</dbReference>
<dbReference type="Pfam" id="PF14697">
    <property type="entry name" value="Fer4_21"/>
    <property type="match status" value="1"/>
</dbReference>
<evidence type="ECO:0000259" key="8">
    <source>
        <dbReference type="PROSITE" id="PS51379"/>
    </source>
</evidence>
<dbReference type="SUPFAM" id="SSF54862">
    <property type="entry name" value="4Fe-4S ferredoxins"/>
    <property type="match status" value="1"/>
</dbReference>
<dbReference type="Gene3D" id="3.30.70.20">
    <property type="match status" value="2"/>
</dbReference>
<protein>
    <submittedName>
        <fullName evidence="9">4Fe-4S ferredoxin iron-sulfur binding domain protein</fullName>
    </submittedName>
</protein>
<feature type="domain" description="4Fe-4S ferredoxin-type" evidence="8">
    <location>
        <begin position="7"/>
        <end position="36"/>
    </location>
</feature>
<keyword evidence="1" id="KW-0813">Transport</keyword>
<dbReference type="HOGENOM" id="CLU_139698_5_6_9"/>
<name>A9KHC3_LACP7</name>
<gene>
    <name evidence="9" type="ordered locus">Cphy_0403</name>
</gene>
<proteinExistence type="predicted"/>
<dbReference type="PROSITE" id="PS00198">
    <property type="entry name" value="4FE4S_FER_1"/>
    <property type="match status" value="1"/>
</dbReference>
<keyword evidence="3" id="KW-0479">Metal-binding</keyword>
<evidence type="ECO:0000313" key="10">
    <source>
        <dbReference type="Proteomes" id="UP000000370"/>
    </source>
</evidence>
<dbReference type="KEGG" id="cpy:Cphy_0403"/>
<accession>A9KHC3</accession>
<organism evidence="9 10">
    <name type="scientific">Lachnoclostridium phytofermentans (strain ATCC 700394 / DSM 18823 / ISDg)</name>
    <name type="common">Clostridium phytofermentans</name>
    <dbReference type="NCBI Taxonomy" id="357809"/>
    <lineage>
        <taxon>Bacteria</taxon>
        <taxon>Bacillati</taxon>
        <taxon>Bacillota</taxon>
        <taxon>Clostridia</taxon>
        <taxon>Lachnospirales</taxon>
        <taxon>Lachnospiraceae</taxon>
    </lineage>
</organism>
<keyword evidence="10" id="KW-1185">Reference proteome</keyword>
<keyword evidence="5" id="KW-0249">Electron transport</keyword>
<dbReference type="AlphaFoldDB" id="A9KHC3"/>
<dbReference type="GO" id="GO:0051539">
    <property type="term" value="F:4 iron, 4 sulfur cluster binding"/>
    <property type="evidence" value="ECO:0007669"/>
    <property type="project" value="UniProtKB-KW"/>
</dbReference>
<keyword evidence="2" id="KW-0004">4Fe-4S</keyword>
<feature type="domain" description="4Fe-4S ferredoxin-type" evidence="8">
    <location>
        <begin position="37"/>
        <end position="66"/>
    </location>
</feature>